<dbReference type="RefSeq" id="WP_350245174.1">
    <property type="nucleotide sequence ID" value="NZ_CP158299.1"/>
</dbReference>
<dbReference type="KEGG" id="dsc:ABOD76_12405"/>
<dbReference type="InterPro" id="IPR009097">
    <property type="entry name" value="Cyclic_Pdiesterase"/>
</dbReference>
<organism evidence="1">
    <name type="scientific">Deinococcus sonorensis KR-87</name>
    <dbReference type="NCBI Taxonomy" id="694439"/>
    <lineage>
        <taxon>Bacteria</taxon>
        <taxon>Thermotogati</taxon>
        <taxon>Deinococcota</taxon>
        <taxon>Deinococci</taxon>
        <taxon>Deinococcales</taxon>
        <taxon>Deinococcaceae</taxon>
        <taxon>Deinococcus</taxon>
    </lineage>
</organism>
<sequence length="242" mass="27056">MTAAVQFAVYLCPPADDPYYRAGSDLLGYDVRAQQVTALPGFLRPEWQRQARPYGLHLTLVEAYSCDASALAQIEAEVQLIMASLSPGARLSLHRGRVEAWEDGEVLVHRYDPSPHLLMLQAVLTARLSRHATHSPFQDELAEHPDRYPARWERARMQLLLTPRGLDDWQPHYTLVQPYEGPDAAGLVEHLRGLMDGFGEQTHDSVALFVRPDAGSAWHIQAEYRIGGERVGEAARAQGPML</sequence>
<name>A0AAU7UF70_9DEIO</name>
<protein>
    <recommendedName>
        <fullName evidence="2">2'-5' RNA ligase family protein</fullName>
    </recommendedName>
</protein>
<proteinExistence type="predicted"/>
<dbReference type="EMBL" id="CP158299">
    <property type="protein sequence ID" value="XBV87066.1"/>
    <property type="molecule type" value="Genomic_DNA"/>
</dbReference>
<dbReference type="Gene3D" id="3.90.1140.10">
    <property type="entry name" value="Cyclic phosphodiesterase"/>
    <property type="match status" value="1"/>
</dbReference>
<dbReference type="SUPFAM" id="SSF55144">
    <property type="entry name" value="LigT-like"/>
    <property type="match status" value="1"/>
</dbReference>
<accession>A0AAU7UF70</accession>
<reference evidence="1" key="1">
    <citation type="submission" date="2024-06" db="EMBL/GenBank/DDBJ databases">
        <title>Draft Genome Sequence of Deinococcus sonorensis Type Strain KR-87, a Biofilm Producing Representative of the Genus Deinococcus.</title>
        <authorList>
            <person name="Boren L.S."/>
            <person name="Grosso R.A."/>
            <person name="Hugenberg-Cox A.N."/>
            <person name="Hill J.T.E."/>
            <person name="Albert C.M."/>
            <person name="Tuohy J.M."/>
        </authorList>
    </citation>
    <scope>NUCLEOTIDE SEQUENCE</scope>
    <source>
        <strain evidence="1">KR-87</strain>
    </source>
</reference>
<evidence type="ECO:0000313" key="1">
    <source>
        <dbReference type="EMBL" id="XBV87066.1"/>
    </source>
</evidence>
<gene>
    <name evidence="1" type="ORF">ABOD76_12405</name>
</gene>
<dbReference type="AlphaFoldDB" id="A0AAU7UF70"/>
<evidence type="ECO:0008006" key="2">
    <source>
        <dbReference type="Google" id="ProtNLM"/>
    </source>
</evidence>